<dbReference type="GO" id="GO:0006605">
    <property type="term" value="P:protein targeting"/>
    <property type="evidence" value="ECO:0007669"/>
    <property type="project" value="InterPro"/>
</dbReference>
<dbReference type="PANTHER" id="PTHR30612">
    <property type="entry name" value="SECA INNER MEMBRANE COMPONENT OF SEC PROTEIN SECRETION SYSTEM"/>
    <property type="match status" value="1"/>
</dbReference>
<comment type="similarity">
    <text evidence="3 15">Belongs to the SecA family.</text>
</comment>
<evidence type="ECO:0000313" key="19">
    <source>
        <dbReference type="EMBL" id="CAF3764359.1"/>
    </source>
</evidence>
<dbReference type="Proteomes" id="UP000663842">
    <property type="component" value="Unassembled WGS sequence"/>
</dbReference>
<dbReference type="Gene3D" id="3.90.1440.10">
    <property type="entry name" value="SecA, preprotein cross-linking domain"/>
    <property type="match status" value="1"/>
</dbReference>
<dbReference type="GO" id="GO:0005886">
    <property type="term" value="C:plasma membrane"/>
    <property type="evidence" value="ECO:0007669"/>
    <property type="project" value="UniProtKB-SubCell"/>
</dbReference>
<dbReference type="Pfam" id="PF21090">
    <property type="entry name" value="P-loop_SecA"/>
    <property type="match status" value="1"/>
</dbReference>
<reference evidence="19" key="1">
    <citation type="submission" date="2021-02" db="EMBL/GenBank/DDBJ databases">
        <authorList>
            <person name="Nowell W R."/>
        </authorList>
    </citation>
    <scope>NUCLEOTIDE SEQUENCE</scope>
</reference>
<comment type="cofactor">
    <cofactor evidence="1">
        <name>Zn(2+)</name>
        <dbReference type="ChEBI" id="CHEBI:29105"/>
    </cofactor>
</comment>
<dbReference type="CDD" id="cd18803">
    <property type="entry name" value="SF2_C_secA"/>
    <property type="match status" value="1"/>
</dbReference>
<evidence type="ECO:0000259" key="18">
    <source>
        <dbReference type="PROSITE" id="PS51196"/>
    </source>
</evidence>
<dbReference type="InterPro" id="IPR044722">
    <property type="entry name" value="SecA_SF2_C"/>
</dbReference>
<keyword evidence="13 15" id="KW-0811">Translocation</keyword>
<evidence type="ECO:0000259" key="17">
    <source>
        <dbReference type="PROSITE" id="PS51192"/>
    </source>
</evidence>
<dbReference type="SMART" id="SM00958">
    <property type="entry name" value="SecA_PP_bind"/>
    <property type="match status" value="1"/>
</dbReference>
<keyword evidence="9" id="KW-0862">Zinc</keyword>
<keyword evidence="8 15" id="KW-0547">Nucleotide-binding</keyword>
<evidence type="ECO:0000256" key="1">
    <source>
        <dbReference type="ARBA" id="ARBA00001947"/>
    </source>
</evidence>
<evidence type="ECO:0000256" key="7">
    <source>
        <dbReference type="ARBA" id="ARBA00022723"/>
    </source>
</evidence>
<dbReference type="PROSITE" id="PS01312">
    <property type="entry name" value="SECA"/>
    <property type="match status" value="1"/>
</dbReference>
<dbReference type="FunFam" id="3.90.1440.10:FF:000001">
    <property type="entry name" value="Preprotein translocase subunit SecA"/>
    <property type="match status" value="1"/>
</dbReference>
<dbReference type="GO" id="GO:0071806">
    <property type="term" value="P:protein transmembrane transport"/>
    <property type="evidence" value="ECO:0007669"/>
    <property type="project" value="UniProtKB-ARBA"/>
</dbReference>
<dbReference type="GO" id="GO:0017038">
    <property type="term" value="P:protein import"/>
    <property type="evidence" value="ECO:0007669"/>
    <property type="project" value="InterPro"/>
</dbReference>
<dbReference type="InterPro" id="IPR036266">
    <property type="entry name" value="SecA_Wing/Scaffold_sf"/>
</dbReference>
<keyword evidence="6" id="KW-0963">Cytoplasm</keyword>
<dbReference type="FunFam" id="3.40.50.300:FF:000113">
    <property type="entry name" value="Preprotein translocase subunit SecA"/>
    <property type="match status" value="1"/>
</dbReference>
<dbReference type="GO" id="GO:0046872">
    <property type="term" value="F:metal ion binding"/>
    <property type="evidence" value="ECO:0007669"/>
    <property type="project" value="UniProtKB-KW"/>
</dbReference>
<evidence type="ECO:0000256" key="3">
    <source>
        <dbReference type="ARBA" id="ARBA00007650"/>
    </source>
</evidence>
<organism evidence="19 20">
    <name type="scientific">Rotaria magnacalcarata</name>
    <dbReference type="NCBI Taxonomy" id="392030"/>
    <lineage>
        <taxon>Eukaryota</taxon>
        <taxon>Metazoa</taxon>
        <taxon>Spiralia</taxon>
        <taxon>Gnathifera</taxon>
        <taxon>Rotifera</taxon>
        <taxon>Eurotatoria</taxon>
        <taxon>Bdelloidea</taxon>
        <taxon>Philodinida</taxon>
        <taxon>Philodinidae</taxon>
        <taxon>Rotaria</taxon>
    </lineage>
</organism>
<feature type="domain" description="Helicase ATP-binding" evidence="17">
    <location>
        <begin position="1"/>
        <end position="154"/>
    </location>
</feature>
<dbReference type="NCBIfam" id="NF009538">
    <property type="entry name" value="PRK12904.1"/>
    <property type="match status" value="1"/>
</dbReference>
<evidence type="ECO:0000256" key="2">
    <source>
        <dbReference type="ARBA" id="ARBA00004413"/>
    </source>
</evidence>
<dbReference type="CDD" id="cd17928">
    <property type="entry name" value="DEXDc_SecA"/>
    <property type="match status" value="1"/>
</dbReference>
<dbReference type="HAMAP" id="MF_01382">
    <property type="entry name" value="SecA"/>
    <property type="match status" value="1"/>
</dbReference>
<dbReference type="SUPFAM" id="SSF81886">
    <property type="entry name" value="Helical scaffold and wing domains of SecA"/>
    <property type="match status" value="1"/>
</dbReference>
<dbReference type="PROSITE" id="PS51192">
    <property type="entry name" value="HELICASE_ATP_BIND_1"/>
    <property type="match status" value="1"/>
</dbReference>
<keyword evidence="12" id="KW-1278">Translocase</keyword>
<dbReference type="GO" id="GO:0006886">
    <property type="term" value="P:intracellular protein transport"/>
    <property type="evidence" value="ECO:0007669"/>
    <property type="project" value="InterPro"/>
</dbReference>
<dbReference type="SMART" id="SM00957">
    <property type="entry name" value="SecA_DEAD"/>
    <property type="match status" value="1"/>
</dbReference>
<dbReference type="AlphaFoldDB" id="A0A818ZAN0"/>
<protein>
    <recommendedName>
        <fullName evidence="15">Protein translocase subunit SecA</fullName>
    </recommendedName>
</protein>
<evidence type="ECO:0000256" key="4">
    <source>
        <dbReference type="ARBA" id="ARBA00022448"/>
    </source>
</evidence>
<keyword evidence="11 15" id="KW-0653">Protein transport</keyword>
<dbReference type="Pfam" id="PF01043">
    <property type="entry name" value="SecA_PP_bind"/>
    <property type="match status" value="1"/>
</dbReference>
<dbReference type="InterPro" id="IPR011116">
    <property type="entry name" value="SecA_Wing/Scaffold"/>
</dbReference>
<evidence type="ECO:0000256" key="5">
    <source>
        <dbReference type="ARBA" id="ARBA00022475"/>
    </source>
</evidence>
<keyword evidence="10 15" id="KW-0067">ATP-binding</keyword>
<evidence type="ECO:0000313" key="20">
    <source>
        <dbReference type="Proteomes" id="UP000663842"/>
    </source>
</evidence>
<dbReference type="InterPro" id="IPR004027">
    <property type="entry name" value="SEC_C_motif"/>
</dbReference>
<evidence type="ECO:0000256" key="10">
    <source>
        <dbReference type="ARBA" id="ARBA00022840"/>
    </source>
</evidence>
<dbReference type="NCBIfam" id="TIGR00963">
    <property type="entry name" value="secA"/>
    <property type="match status" value="1"/>
</dbReference>
<dbReference type="Pfam" id="PF07516">
    <property type="entry name" value="SecA_SW"/>
    <property type="match status" value="1"/>
</dbReference>
<dbReference type="FunFam" id="1.10.3060.10:FF:000003">
    <property type="entry name" value="Protein translocase subunit SecA"/>
    <property type="match status" value="1"/>
</dbReference>
<comment type="caution">
    <text evidence="19">The sequence shown here is derived from an EMBL/GenBank/DDBJ whole genome shotgun (WGS) entry which is preliminary data.</text>
</comment>
<dbReference type="InterPro" id="IPR014001">
    <property type="entry name" value="Helicase_ATP-bd"/>
</dbReference>
<keyword evidence="4 15" id="KW-0813">Transport</keyword>
<dbReference type="SUPFAM" id="SSF81767">
    <property type="entry name" value="Pre-protein crosslinking domain of SecA"/>
    <property type="match status" value="1"/>
</dbReference>
<dbReference type="PROSITE" id="PS51196">
    <property type="entry name" value="SECA_MOTOR_DEAD"/>
    <property type="match status" value="1"/>
</dbReference>
<dbReference type="Gene3D" id="3.40.50.300">
    <property type="entry name" value="P-loop containing nucleotide triphosphate hydrolases"/>
    <property type="match status" value="2"/>
</dbReference>
<dbReference type="InterPro" id="IPR011130">
    <property type="entry name" value="SecA_preprotein_X-link_dom"/>
</dbReference>
<accession>A0A818ZAN0</accession>
<proteinExistence type="inferred from homology"/>
<dbReference type="InterPro" id="IPR011115">
    <property type="entry name" value="SecA_DEAD"/>
</dbReference>
<feature type="domain" description="SecA family profile" evidence="18">
    <location>
        <begin position="1"/>
        <end position="502"/>
    </location>
</feature>
<gene>
    <name evidence="19" type="ORF">UXM345_LOCUS2751</name>
</gene>
<dbReference type="PRINTS" id="PR00906">
    <property type="entry name" value="SECA"/>
</dbReference>
<evidence type="ECO:0000256" key="9">
    <source>
        <dbReference type="ARBA" id="ARBA00022833"/>
    </source>
</evidence>
<keyword evidence="5" id="KW-1003">Cell membrane</keyword>
<dbReference type="InterPro" id="IPR014018">
    <property type="entry name" value="SecA_motor_DEAD"/>
</dbReference>
<evidence type="ECO:0000256" key="15">
    <source>
        <dbReference type="RuleBase" id="RU003874"/>
    </source>
</evidence>
<dbReference type="Pfam" id="PF02810">
    <property type="entry name" value="SEC-C"/>
    <property type="match status" value="1"/>
</dbReference>
<dbReference type="GO" id="GO:0005829">
    <property type="term" value="C:cytosol"/>
    <property type="evidence" value="ECO:0007669"/>
    <property type="project" value="TreeGrafter"/>
</dbReference>
<dbReference type="Pfam" id="PF07517">
    <property type="entry name" value="SecA_DEAD"/>
    <property type="match status" value="1"/>
</dbReference>
<evidence type="ECO:0000256" key="13">
    <source>
        <dbReference type="ARBA" id="ARBA00023010"/>
    </source>
</evidence>
<dbReference type="PANTHER" id="PTHR30612:SF0">
    <property type="entry name" value="CHLOROPLAST PROTEIN-TRANSPORTING ATPASE"/>
    <property type="match status" value="1"/>
</dbReference>
<evidence type="ECO:0000256" key="6">
    <source>
        <dbReference type="ARBA" id="ARBA00022490"/>
    </source>
</evidence>
<comment type="subcellular location">
    <subcellularLocation>
        <location evidence="2">Cell membrane</location>
        <topology evidence="2">Peripheral membrane protein</topology>
        <orientation evidence="2">Cytoplasmic side</orientation>
    </subcellularLocation>
</comment>
<evidence type="ECO:0000256" key="8">
    <source>
        <dbReference type="ARBA" id="ARBA00022741"/>
    </source>
</evidence>
<keyword evidence="14" id="KW-0472">Membrane</keyword>
<dbReference type="SUPFAM" id="SSF52540">
    <property type="entry name" value="P-loop containing nucleoside triphosphate hydrolases"/>
    <property type="match status" value="2"/>
</dbReference>
<evidence type="ECO:0000256" key="16">
    <source>
        <dbReference type="SAM" id="MobiDB-lite"/>
    </source>
</evidence>
<dbReference type="Gene3D" id="3.10.450.50">
    <property type="match status" value="1"/>
</dbReference>
<evidence type="ECO:0000256" key="14">
    <source>
        <dbReference type="ARBA" id="ARBA00023136"/>
    </source>
</evidence>
<evidence type="ECO:0000256" key="11">
    <source>
        <dbReference type="ARBA" id="ARBA00022927"/>
    </source>
</evidence>
<feature type="region of interest" description="Disordered" evidence="16">
    <location>
        <begin position="765"/>
        <end position="790"/>
    </location>
</feature>
<dbReference type="InterPro" id="IPR027417">
    <property type="entry name" value="P-loop_NTPase"/>
</dbReference>
<dbReference type="InterPro" id="IPR036670">
    <property type="entry name" value="SecA_X-link_sf"/>
</dbReference>
<dbReference type="InterPro" id="IPR000185">
    <property type="entry name" value="SecA"/>
</dbReference>
<dbReference type="GO" id="GO:0005524">
    <property type="term" value="F:ATP binding"/>
    <property type="evidence" value="ECO:0007669"/>
    <property type="project" value="UniProtKB-KW"/>
</dbReference>
<dbReference type="EMBL" id="CAJOBF010000171">
    <property type="protein sequence ID" value="CAF3764359.1"/>
    <property type="molecule type" value="Genomic_DNA"/>
</dbReference>
<name>A0A818ZAN0_9BILA</name>
<evidence type="ECO:0000256" key="12">
    <source>
        <dbReference type="ARBA" id="ARBA00022967"/>
    </source>
</evidence>
<keyword evidence="7" id="KW-0479">Metal-binding</keyword>
<dbReference type="Gene3D" id="1.10.3060.10">
    <property type="entry name" value="Helical scaffold and wing domains of SecA"/>
    <property type="match status" value="1"/>
</dbReference>
<sequence length="799" mass="91507">MHRGSIAEMRTGEGKTLASTLPAYLNALSDKGVHIVTVNDYLAKRDSEWMGKIFEFLGLSVSAVISDMSDFERKAAYNCDITYATNNELGFDYLRDNMKFTEESKVQRPFNYAIIDEVDSILIDEARTPLIISGPVDDHSELYSKIDALIKILNQSDYEKDEKLKSVNLTEDGINKIEVMLAEKGLINQHSSLYDFDNLNLVHYINQSLRAHYIFTCDVDYIIKDKKIMIIDEFTGRVMDGRRYSDGLHQSIEAKEQVPIQNENQTLASITFQNYFRMYPKLSGMTGTAMTEAGELKDIYNLEVISVPTHNQITRKDLDDEIYGTRQEKYNAIMNLIKDCYKREQPILVGTISIEKSEEISKELTKNNIRHKVLNAKMHEQEAHIIAQAGKLGAVTIATNMAGRGTDIMLGGNPEMIAEDIRGKELSPKQYEAAVAEIKEKVNKEKELVVAAGGLYVIGSERHESRRIDNQLREDDLMRIFASDRISGVLRTLGLKDGEAIGHPMISRSLEKAQQKVESHNYEIRKNLLRFDDVMNDQRKIVYEQRNEIISSENVAEFRLNMTEQLVTTLVQKYITPGAYREDWLLTDLSAEILHTFDIEISPKEISEIEGNEVDIATKITELVNNLFKSKEDSYTTEIMKDASKYILLTTLDQVWKEHLRNLDYLRQGISLRAYGQKDPLNEYKREAFNLFEKMLDHLRELYIQRLCFLHVDTEHVNRQSMLLANKELQEMSRSRIDPAFEKYNAGVSLETKAKPFKSYVAPEDRVPSAPETWGKISRNDPCPCGSGKKYKHCHGTED</sequence>
<dbReference type="InterPro" id="IPR020937">
    <property type="entry name" value="SecA_CS"/>
</dbReference>